<dbReference type="AlphaFoldDB" id="A0A4Z0ZDV8"/>
<dbReference type="OrthoDB" id="1577640at2759"/>
<reference evidence="2 3" key="1">
    <citation type="submission" date="2019-03" db="EMBL/GenBank/DDBJ databases">
        <title>Draft genome sequence of Xylaria hypoxylon DSM 108379, a ubiquitous saprotrophic-parasitic fungi on hardwood.</title>
        <authorList>
            <person name="Buettner E."/>
            <person name="Leonhardt S."/>
            <person name="Gebauer A.M."/>
            <person name="Liers C."/>
            <person name="Hofrichter M."/>
            <person name="Kellner H."/>
        </authorList>
    </citation>
    <scope>NUCLEOTIDE SEQUENCE [LARGE SCALE GENOMIC DNA]</scope>
    <source>
        <strain evidence="2 3">DSM 108379</strain>
    </source>
</reference>
<organism evidence="2 3">
    <name type="scientific">Xylaria hypoxylon</name>
    <dbReference type="NCBI Taxonomy" id="37992"/>
    <lineage>
        <taxon>Eukaryota</taxon>
        <taxon>Fungi</taxon>
        <taxon>Dikarya</taxon>
        <taxon>Ascomycota</taxon>
        <taxon>Pezizomycotina</taxon>
        <taxon>Sordariomycetes</taxon>
        <taxon>Xylariomycetidae</taxon>
        <taxon>Xylariales</taxon>
        <taxon>Xylariaceae</taxon>
        <taxon>Xylaria</taxon>
    </lineage>
</organism>
<dbReference type="EMBL" id="SKBN01000009">
    <property type="protein sequence ID" value="TGJ87836.1"/>
    <property type="molecule type" value="Genomic_DNA"/>
</dbReference>
<protein>
    <submittedName>
        <fullName evidence="2">Uncharacterized protein</fullName>
    </submittedName>
</protein>
<gene>
    <name evidence="2" type="ORF">E0Z10_g978</name>
</gene>
<comment type="caution">
    <text evidence="2">The sequence shown here is derived from an EMBL/GenBank/DDBJ whole genome shotgun (WGS) entry which is preliminary data.</text>
</comment>
<evidence type="ECO:0000256" key="1">
    <source>
        <dbReference type="SAM" id="MobiDB-lite"/>
    </source>
</evidence>
<dbReference type="STRING" id="37992.A0A4Z0ZDV8"/>
<dbReference type="Proteomes" id="UP000297716">
    <property type="component" value="Unassembled WGS sequence"/>
</dbReference>
<evidence type="ECO:0000313" key="3">
    <source>
        <dbReference type="Proteomes" id="UP000297716"/>
    </source>
</evidence>
<name>A0A4Z0ZDV8_9PEZI</name>
<evidence type="ECO:0000313" key="2">
    <source>
        <dbReference type="EMBL" id="TGJ87836.1"/>
    </source>
</evidence>
<accession>A0A4Z0ZDV8</accession>
<proteinExistence type="predicted"/>
<keyword evidence="3" id="KW-1185">Reference proteome</keyword>
<feature type="compositionally biased region" description="Low complexity" evidence="1">
    <location>
        <begin position="326"/>
        <end position="337"/>
    </location>
</feature>
<sequence length="415" mass="46409">MIVDAADKTPIVLFDTGERRAWLVPASGVLLHIARHRCWLDPSISTGKVSFKQGASFRQELLDNESLVLFGDEKYKFKDMITDIWSILEFLLDQRVSASKASGLVVNSPFQDVLQGYEFKAVVENRSPLKAKQWVIEKTSGGWPSLVKDIDALVLFANGFEDLIKPVQGNQGLCHMWKTVPKYKDYLATTVNMLHDLYNAAGYRLSKQYLTSSRLQWHRGDSALFEACYRANSWQCKCSRLQQIVSKASIGEVVPPGLLKDEGGIIFGRSGTLLSNHRRPPSHTSMGVDIYSQPNITFSNRDNKSNDSEGSMPSIRGYSTNATQRPILSSPLTNSSSPPSPYDESSGDDSENLDAQYHPGSVRKRSYDSELKEIDEMSQRLNLAMPNKRTRRADLTLHGSIIETKSSEAKKHTIS</sequence>
<feature type="region of interest" description="Disordered" evidence="1">
    <location>
        <begin position="272"/>
        <end position="370"/>
    </location>
</feature>